<gene>
    <name evidence="6" type="ORF">FN976_12450</name>
</gene>
<proteinExistence type="predicted"/>
<dbReference type="GO" id="GO:0051287">
    <property type="term" value="F:NAD binding"/>
    <property type="evidence" value="ECO:0007669"/>
    <property type="project" value="InterPro"/>
</dbReference>
<accession>A0A562ZRX9</accession>
<dbReference type="PIRSF" id="PIRSF000103">
    <property type="entry name" value="HIBADH"/>
    <property type="match status" value="1"/>
</dbReference>
<dbReference type="InterPro" id="IPR029154">
    <property type="entry name" value="HIBADH-like_NADP-bd"/>
</dbReference>
<evidence type="ECO:0000256" key="1">
    <source>
        <dbReference type="ARBA" id="ARBA00023002"/>
    </source>
</evidence>
<dbReference type="OrthoDB" id="9812907at2"/>
<reference evidence="6 7" key="1">
    <citation type="submission" date="2019-07" db="EMBL/GenBank/DDBJ databases">
        <title>Caenimonas sedimenti sp. nov., isolated from activated sludge.</title>
        <authorList>
            <person name="Xu J."/>
        </authorList>
    </citation>
    <scope>NUCLEOTIDE SEQUENCE [LARGE SCALE GENOMIC DNA]</scope>
    <source>
        <strain evidence="6 7">HX-9-20</strain>
    </source>
</reference>
<dbReference type="Proteomes" id="UP000318199">
    <property type="component" value="Unassembled WGS sequence"/>
</dbReference>
<keyword evidence="2" id="KW-0520">NAD</keyword>
<dbReference type="InterPro" id="IPR008927">
    <property type="entry name" value="6-PGluconate_DH-like_C_sf"/>
</dbReference>
<evidence type="ECO:0000259" key="4">
    <source>
        <dbReference type="Pfam" id="PF03446"/>
    </source>
</evidence>
<dbReference type="InterPro" id="IPR036291">
    <property type="entry name" value="NAD(P)-bd_dom_sf"/>
</dbReference>
<dbReference type="InterPro" id="IPR006115">
    <property type="entry name" value="6PGDH_NADP-bd"/>
</dbReference>
<protein>
    <submittedName>
        <fullName evidence="6">NAD(P)-dependent oxidoreductase</fullName>
    </submittedName>
</protein>
<dbReference type="AlphaFoldDB" id="A0A562ZRX9"/>
<evidence type="ECO:0000313" key="7">
    <source>
        <dbReference type="Proteomes" id="UP000318199"/>
    </source>
</evidence>
<evidence type="ECO:0000256" key="2">
    <source>
        <dbReference type="ARBA" id="ARBA00023027"/>
    </source>
</evidence>
<feature type="domain" description="3-hydroxyisobutyrate dehydrogenase-like NAD-binding" evidence="5">
    <location>
        <begin position="192"/>
        <end position="309"/>
    </location>
</feature>
<keyword evidence="1" id="KW-0560">Oxidoreductase</keyword>
<feature type="active site" evidence="3">
    <location>
        <position position="198"/>
    </location>
</feature>
<dbReference type="SUPFAM" id="SSF51735">
    <property type="entry name" value="NAD(P)-binding Rossmann-fold domains"/>
    <property type="match status" value="1"/>
</dbReference>
<dbReference type="Gene3D" id="1.10.1040.10">
    <property type="entry name" value="N-(1-d-carboxylethyl)-l-norvaline Dehydrogenase, domain 2"/>
    <property type="match status" value="1"/>
</dbReference>
<organism evidence="6 7">
    <name type="scientific">Caenimonas sedimenti</name>
    <dbReference type="NCBI Taxonomy" id="2596921"/>
    <lineage>
        <taxon>Bacteria</taxon>
        <taxon>Pseudomonadati</taxon>
        <taxon>Pseudomonadota</taxon>
        <taxon>Betaproteobacteria</taxon>
        <taxon>Burkholderiales</taxon>
        <taxon>Comamonadaceae</taxon>
        <taxon>Caenimonas</taxon>
    </lineage>
</organism>
<evidence type="ECO:0000313" key="6">
    <source>
        <dbReference type="EMBL" id="TWO71121.1"/>
    </source>
</evidence>
<dbReference type="Pfam" id="PF03446">
    <property type="entry name" value="NAD_binding_2"/>
    <property type="match status" value="2"/>
</dbReference>
<dbReference type="PANTHER" id="PTHR43060">
    <property type="entry name" value="3-HYDROXYISOBUTYRATE DEHYDROGENASE-LIKE 1, MITOCHONDRIAL-RELATED"/>
    <property type="match status" value="1"/>
</dbReference>
<name>A0A562ZRX9_9BURK</name>
<dbReference type="RefSeq" id="WP_145893351.1">
    <property type="nucleotide sequence ID" value="NZ_VOBQ01000009.1"/>
</dbReference>
<dbReference type="SUPFAM" id="SSF48179">
    <property type="entry name" value="6-phosphogluconate dehydrogenase C-terminal domain-like"/>
    <property type="match status" value="1"/>
</dbReference>
<evidence type="ECO:0000259" key="5">
    <source>
        <dbReference type="Pfam" id="PF14833"/>
    </source>
</evidence>
<dbReference type="EMBL" id="VOBQ01000009">
    <property type="protein sequence ID" value="TWO71121.1"/>
    <property type="molecule type" value="Genomic_DNA"/>
</dbReference>
<dbReference type="GO" id="GO:0016491">
    <property type="term" value="F:oxidoreductase activity"/>
    <property type="evidence" value="ECO:0007669"/>
    <property type="project" value="UniProtKB-KW"/>
</dbReference>
<dbReference type="GO" id="GO:0050661">
    <property type="term" value="F:NADP binding"/>
    <property type="evidence" value="ECO:0007669"/>
    <property type="project" value="InterPro"/>
</dbReference>
<dbReference type="InterPro" id="IPR015815">
    <property type="entry name" value="HIBADH-related"/>
</dbReference>
<feature type="domain" description="6-phosphogluconate dehydrogenase NADP-binding" evidence="4">
    <location>
        <begin position="117"/>
        <end position="189"/>
    </location>
</feature>
<feature type="domain" description="6-phosphogluconate dehydrogenase NADP-binding" evidence="4">
    <location>
        <begin position="6"/>
        <end position="97"/>
    </location>
</feature>
<evidence type="ECO:0000256" key="3">
    <source>
        <dbReference type="PIRSR" id="PIRSR000103-1"/>
    </source>
</evidence>
<dbReference type="PANTHER" id="PTHR43060:SF15">
    <property type="entry name" value="3-HYDROXYISOBUTYRATE DEHYDROGENASE-LIKE 1, MITOCHONDRIAL-RELATED"/>
    <property type="match status" value="1"/>
</dbReference>
<sequence length="319" mass="32751">MGDEETIGIVGLGLVGQALGARLRAADLRTLGYDRSAEAMAAFAQAGGEAANSLAELGARVRTVLLAVFDTQGVLEVVEGEGGLLCPVIPAKAGIQGSPEKDVIPAKAGIQEVSVHRIIDCSTGDPAQLEALNERLKQQGITFIESPLSGSSQQIAAGEATALVGAEDAAWQSAQPLLALLAAQCIHAGPPGMGAKAKLATNLVLGLNRAVFAEGLVFAESQGIAPQKFLELVLATPARSDAAAVKGPLMVSGDFAPRSRIRQHLKDVRLMLDTADRAGVQLPFSDTHAAVLQAAVADGHGDKDNAAIVLQLRAAKLTG</sequence>
<dbReference type="Gene3D" id="3.40.50.720">
    <property type="entry name" value="NAD(P)-binding Rossmann-like Domain"/>
    <property type="match status" value="1"/>
</dbReference>
<keyword evidence="7" id="KW-1185">Reference proteome</keyword>
<dbReference type="Pfam" id="PF14833">
    <property type="entry name" value="NAD_binding_11"/>
    <property type="match status" value="1"/>
</dbReference>
<dbReference type="InterPro" id="IPR013328">
    <property type="entry name" value="6PGD_dom2"/>
</dbReference>
<comment type="caution">
    <text evidence="6">The sequence shown here is derived from an EMBL/GenBank/DDBJ whole genome shotgun (WGS) entry which is preliminary data.</text>
</comment>